<evidence type="ECO:0000313" key="8">
    <source>
        <dbReference type="Proteomes" id="UP000800092"/>
    </source>
</evidence>
<evidence type="ECO:0000259" key="6">
    <source>
        <dbReference type="Pfam" id="PF00724"/>
    </source>
</evidence>
<dbReference type="GO" id="GO:0016491">
    <property type="term" value="F:oxidoreductase activity"/>
    <property type="evidence" value="ECO:0007669"/>
    <property type="project" value="UniProtKB-KW"/>
</dbReference>
<keyword evidence="2" id="KW-0285">Flavoprotein</keyword>
<dbReference type="InterPro" id="IPR001155">
    <property type="entry name" value="OxRdtase_FMN_N"/>
</dbReference>
<evidence type="ECO:0000256" key="5">
    <source>
        <dbReference type="SAM" id="MobiDB-lite"/>
    </source>
</evidence>
<dbReference type="Proteomes" id="UP000800092">
    <property type="component" value="Unassembled WGS sequence"/>
</dbReference>
<feature type="compositionally biased region" description="Basic and acidic residues" evidence="5">
    <location>
        <begin position="20"/>
        <end position="29"/>
    </location>
</feature>
<accession>A0A6A6GUA0</accession>
<gene>
    <name evidence="7" type="ORF">EV356DRAFT_392178</name>
</gene>
<dbReference type="GO" id="GO:0010181">
    <property type="term" value="F:FMN binding"/>
    <property type="evidence" value="ECO:0007669"/>
    <property type="project" value="InterPro"/>
</dbReference>
<evidence type="ECO:0000313" key="7">
    <source>
        <dbReference type="EMBL" id="KAF2229305.1"/>
    </source>
</evidence>
<protein>
    <submittedName>
        <fullName evidence="7">FMN-linked oxidoreductase</fullName>
    </submittedName>
</protein>
<dbReference type="AlphaFoldDB" id="A0A6A6GUA0"/>
<dbReference type="InterPro" id="IPR051799">
    <property type="entry name" value="NADH_flavin_oxidoreductase"/>
</dbReference>
<feature type="compositionally biased region" description="Polar residues" evidence="5">
    <location>
        <begin position="404"/>
        <end position="414"/>
    </location>
</feature>
<dbReference type="EMBL" id="ML991868">
    <property type="protein sequence ID" value="KAF2229305.1"/>
    <property type="molecule type" value="Genomic_DNA"/>
</dbReference>
<dbReference type="CDD" id="cd04733">
    <property type="entry name" value="OYE_like_2_FMN"/>
    <property type="match status" value="1"/>
</dbReference>
<organism evidence="7 8">
    <name type="scientific">Viridothelium virens</name>
    <name type="common">Speckled blister lichen</name>
    <name type="synonym">Trypethelium virens</name>
    <dbReference type="NCBI Taxonomy" id="1048519"/>
    <lineage>
        <taxon>Eukaryota</taxon>
        <taxon>Fungi</taxon>
        <taxon>Dikarya</taxon>
        <taxon>Ascomycota</taxon>
        <taxon>Pezizomycotina</taxon>
        <taxon>Dothideomycetes</taxon>
        <taxon>Dothideomycetes incertae sedis</taxon>
        <taxon>Trypetheliales</taxon>
        <taxon>Trypetheliaceae</taxon>
        <taxon>Viridothelium</taxon>
    </lineage>
</organism>
<dbReference type="Gene3D" id="3.20.20.70">
    <property type="entry name" value="Aldolase class I"/>
    <property type="match status" value="1"/>
</dbReference>
<proteinExistence type="inferred from homology"/>
<evidence type="ECO:0000256" key="3">
    <source>
        <dbReference type="ARBA" id="ARBA00022643"/>
    </source>
</evidence>
<dbReference type="PANTHER" id="PTHR43656:SF5">
    <property type="entry name" value="NADH:FLAVIN OXIDOREDUCTASE_NADH OXIDASE N-TERMINAL DOMAIN-CONTAINING PROTEIN"/>
    <property type="match status" value="1"/>
</dbReference>
<keyword evidence="8" id="KW-1185">Reference proteome</keyword>
<keyword evidence="3" id="KW-0288">FMN</keyword>
<name>A0A6A6GUA0_VIRVR</name>
<dbReference type="InterPro" id="IPR013785">
    <property type="entry name" value="Aldolase_TIM"/>
</dbReference>
<evidence type="ECO:0000256" key="1">
    <source>
        <dbReference type="ARBA" id="ARBA00005979"/>
    </source>
</evidence>
<feature type="region of interest" description="Disordered" evidence="5">
    <location>
        <begin position="1"/>
        <end position="36"/>
    </location>
</feature>
<comment type="similarity">
    <text evidence="1">Belongs to the NADH:flavin oxidoreductase/NADH oxidase family.</text>
</comment>
<dbReference type="OrthoDB" id="1663137at2759"/>
<feature type="region of interest" description="Disordered" evidence="5">
    <location>
        <begin position="404"/>
        <end position="429"/>
    </location>
</feature>
<reference evidence="7" key="1">
    <citation type="journal article" date="2020" name="Stud. Mycol.">
        <title>101 Dothideomycetes genomes: a test case for predicting lifestyles and emergence of pathogens.</title>
        <authorList>
            <person name="Haridas S."/>
            <person name="Albert R."/>
            <person name="Binder M."/>
            <person name="Bloem J."/>
            <person name="Labutti K."/>
            <person name="Salamov A."/>
            <person name="Andreopoulos B."/>
            <person name="Baker S."/>
            <person name="Barry K."/>
            <person name="Bills G."/>
            <person name="Bluhm B."/>
            <person name="Cannon C."/>
            <person name="Castanera R."/>
            <person name="Culley D."/>
            <person name="Daum C."/>
            <person name="Ezra D."/>
            <person name="Gonzalez J."/>
            <person name="Henrissat B."/>
            <person name="Kuo A."/>
            <person name="Liang C."/>
            <person name="Lipzen A."/>
            <person name="Lutzoni F."/>
            <person name="Magnuson J."/>
            <person name="Mondo S."/>
            <person name="Nolan M."/>
            <person name="Ohm R."/>
            <person name="Pangilinan J."/>
            <person name="Park H.-J."/>
            <person name="Ramirez L."/>
            <person name="Alfaro M."/>
            <person name="Sun H."/>
            <person name="Tritt A."/>
            <person name="Yoshinaga Y."/>
            <person name="Zwiers L.-H."/>
            <person name="Turgeon B."/>
            <person name="Goodwin S."/>
            <person name="Spatafora J."/>
            <person name="Crous P."/>
            <person name="Grigoriev I."/>
        </authorList>
    </citation>
    <scope>NUCLEOTIDE SEQUENCE</scope>
    <source>
        <strain evidence="7">Tuck. ex Michener</strain>
    </source>
</reference>
<keyword evidence="4" id="KW-0560">Oxidoreductase</keyword>
<dbReference type="PANTHER" id="PTHR43656">
    <property type="entry name" value="BINDING OXIDOREDUCTASE, PUTATIVE (AFU_ORTHOLOGUE AFUA_2G08260)-RELATED"/>
    <property type="match status" value="1"/>
</dbReference>
<sequence>MEYDMSTGKGIPPPPPADYDTIKDSRGGDARIAGSAADPAPLKESITFPFSGRTAKNRFLKAPMTERLCHWNKEGEDISSRGIPSDELIRLYAFWGQGDIGIIVGGNLMVSYSAVEAYGNPIFVDNHDGRLAAYRRLAAAAKAHGSLFISQLSHPGRQGNKALNPHPVSASDVHLTIAWAGNEFAKPRPLNKAEIRGVVESFAESARWCHEAGYDGVQIHCAHGYLLAQFLSFTTNKREDEYGGSLENRARIVFEIIEEVRRRVPDPGFIICVKLNSVEFQAGGFTPEDSRKLCVMLEEARVDFVDMSGGTFEGRAFEHKKESTKAREAYFIEFAETLRPMLKKTKVYVTGGFRTVGGMVKALNDGALDGVGLGRPLSMEPFLCKEMLEGKITGAIENKMPLPNHTQASGTQLHQLGRGEEMTSDLSDEAEVKRWLEANEKETERKKSILPKVDSSGYPLIKAQAGFAFLK</sequence>
<evidence type="ECO:0000256" key="4">
    <source>
        <dbReference type="ARBA" id="ARBA00023002"/>
    </source>
</evidence>
<dbReference type="SUPFAM" id="SSF51395">
    <property type="entry name" value="FMN-linked oxidoreductases"/>
    <property type="match status" value="1"/>
</dbReference>
<feature type="domain" description="NADH:flavin oxidoreductase/NADH oxidase N-terminal" evidence="6">
    <location>
        <begin position="54"/>
        <end position="387"/>
    </location>
</feature>
<dbReference type="Pfam" id="PF00724">
    <property type="entry name" value="Oxidored_FMN"/>
    <property type="match status" value="1"/>
</dbReference>
<evidence type="ECO:0000256" key="2">
    <source>
        <dbReference type="ARBA" id="ARBA00022630"/>
    </source>
</evidence>